<evidence type="ECO:0000256" key="1">
    <source>
        <dbReference type="SAM" id="MobiDB-lite"/>
    </source>
</evidence>
<proteinExistence type="predicted"/>
<feature type="region of interest" description="Disordered" evidence="1">
    <location>
        <begin position="1"/>
        <end position="34"/>
    </location>
</feature>
<protein>
    <submittedName>
        <fullName evidence="2">Uncharacterized protein</fullName>
    </submittedName>
</protein>
<comment type="caution">
    <text evidence="2">The sequence shown here is derived from an EMBL/GenBank/DDBJ whole genome shotgun (WGS) entry which is preliminary data.</text>
</comment>
<gene>
    <name evidence="2" type="ORF">PDIGIT_LOCUS2276</name>
</gene>
<dbReference type="AlphaFoldDB" id="A0A9W4XQQ9"/>
<dbReference type="EMBL" id="CAOQHR010000001">
    <property type="protein sequence ID" value="CAI6285332.1"/>
    <property type="molecule type" value="Genomic_DNA"/>
</dbReference>
<dbReference type="Proteomes" id="UP001152607">
    <property type="component" value="Unassembled WGS sequence"/>
</dbReference>
<accession>A0A9W4XQQ9</accession>
<evidence type="ECO:0000313" key="2">
    <source>
        <dbReference type="EMBL" id="CAI6285332.1"/>
    </source>
</evidence>
<keyword evidence="3" id="KW-1185">Reference proteome</keyword>
<evidence type="ECO:0000313" key="3">
    <source>
        <dbReference type="Proteomes" id="UP001152607"/>
    </source>
</evidence>
<reference evidence="2" key="1">
    <citation type="submission" date="2023-01" db="EMBL/GenBank/DDBJ databases">
        <authorList>
            <person name="Van Ghelder C."/>
            <person name="Rancurel C."/>
        </authorList>
    </citation>
    <scope>NUCLEOTIDE SEQUENCE</scope>
    <source>
        <strain evidence="2">CNCM I-4278</strain>
    </source>
</reference>
<name>A0A9W4XQQ9_9PLEO</name>
<organism evidence="2 3">
    <name type="scientific">Periconia digitata</name>
    <dbReference type="NCBI Taxonomy" id="1303443"/>
    <lineage>
        <taxon>Eukaryota</taxon>
        <taxon>Fungi</taxon>
        <taxon>Dikarya</taxon>
        <taxon>Ascomycota</taxon>
        <taxon>Pezizomycotina</taxon>
        <taxon>Dothideomycetes</taxon>
        <taxon>Pleosporomycetidae</taxon>
        <taxon>Pleosporales</taxon>
        <taxon>Massarineae</taxon>
        <taxon>Periconiaceae</taxon>
        <taxon>Periconia</taxon>
    </lineage>
</organism>
<sequence length="337" mass="37968">MSSQKGKSGESSKQEPSAAKKSRATGLQPQRELPFPREINNQIFEYLKEDRFIQVIPGDHSGVGAEGPECCLTFLAEDNSGLASVMAVNKDMASEAQSILSNCKYPPRVIVSPVSQAAKQSTSTFRQDDFHVMECLRYSMVDLIDLMMLIESSGKEDVTLKTIQQVYEAEMREAEISAQPDAGTESESSTELEWWLRDSEGDKNRLIANNLLRWHYYLRGVREQQSTDSDIVVFEICATTIELALRIMIDYSFRDAKGWPAAMNLLSDALPSGEPVVKVWLREPSDEEIRAHKPAFDTLNKPEYKTLNPMTRLVFEGTVGKKEWDKKWALGGVEEMI</sequence>